<dbReference type="PANTHER" id="PTHR24173:SF74">
    <property type="entry name" value="ANKYRIN REPEAT DOMAIN-CONTAINING PROTEIN 16"/>
    <property type="match status" value="1"/>
</dbReference>
<evidence type="ECO:0000256" key="2">
    <source>
        <dbReference type="ARBA" id="ARBA00023043"/>
    </source>
</evidence>
<feature type="repeat" description="ANK" evidence="3">
    <location>
        <begin position="364"/>
        <end position="396"/>
    </location>
</feature>
<dbReference type="RefSeq" id="XP_026599491.1">
    <property type="nucleotide sequence ID" value="XM_026751759.1"/>
</dbReference>
<dbReference type="OrthoDB" id="366390at2759"/>
<reference evidence="4 5" key="1">
    <citation type="journal article" date="2018" name="IMA Fungus">
        <title>IMA Genome-F 9: Draft genome sequence of Annulohypoxylon stygium, Aspergillus mulundensis, Berkeleyomyces basicola (syn. Thielaviopsis basicola), Ceratocystis smalleyi, two Cercospora beticola strains, Coleophoma cylindrospora, Fusarium fracticaudum, Phialophora cf. hyalina, and Morchella septimelata.</title>
        <authorList>
            <person name="Wingfield B.D."/>
            <person name="Bills G.F."/>
            <person name="Dong Y."/>
            <person name="Huang W."/>
            <person name="Nel W.J."/>
            <person name="Swalarsk-Parry B.S."/>
            <person name="Vaghefi N."/>
            <person name="Wilken P.M."/>
            <person name="An Z."/>
            <person name="de Beer Z.W."/>
            <person name="De Vos L."/>
            <person name="Chen L."/>
            <person name="Duong T.A."/>
            <person name="Gao Y."/>
            <person name="Hammerbacher A."/>
            <person name="Kikkert J.R."/>
            <person name="Li Y."/>
            <person name="Li H."/>
            <person name="Li K."/>
            <person name="Li Q."/>
            <person name="Liu X."/>
            <person name="Ma X."/>
            <person name="Naidoo K."/>
            <person name="Pethybridge S.J."/>
            <person name="Sun J."/>
            <person name="Steenkamp E.T."/>
            <person name="van der Nest M.A."/>
            <person name="van Wyk S."/>
            <person name="Wingfield M.J."/>
            <person name="Xiong C."/>
            <person name="Yue Q."/>
            <person name="Zhang X."/>
        </authorList>
    </citation>
    <scope>NUCLEOTIDE SEQUENCE [LARGE SCALE GENOMIC DNA]</scope>
    <source>
        <strain evidence="4 5">DSM 5745</strain>
    </source>
</reference>
<dbReference type="PROSITE" id="PS50088">
    <property type="entry name" value="ANK_REPEAT"/>
    <property type="match status" value="5"/>
</dbReference>
<dbReference type="STRING" id="1810919.A0A3D8QRA8"/>
<proteinExistence type="predicted"/>
<sequence length="675" mass="74924">MSAHILHSADSSPFSTLAPEPIVTIAGFLESQGQIYNFSRVSRRLYSILNPYLYRYNVLHGRASAFAWAVRNGKEPTARKSLKAGIKPSAFGAAIAAWKGYDHILKLLCEHGLDFNLEVERVPIDWSRSPLCSTVLGTAVKHGHASTVRFLLESGARIDVHNAYGDRHFLHLASSRGHLEVVKVLVDAGADVNFANHNSTALSAAAYRGDVDLVKFLLQRGADPNWGDSTSEPLKLAALENHVEVIQCLLTHGARTSLGLVHGPYYRCHANVVEVLLRHMNYPQAARNNFEEEGQVALLAAKNGLTDILAELIDQGWDVNSSPLPQTWGQQVCYDTPLALAAKHGHASIVQLLLSRGADPDESRGGNPLRLAVQEHREDVVQLLLQNGARVLDPDRSHICPAAITHTVIRNLLEDHGVDLFAPDLDSILMDGDLPKLQAMVDKGLDFTRFNDPTLSARWCLFPFHATLADCRAPIIRKVFQLGFSPQPSEHEYIMAAVLKGNRVLLRLLIERGFDVCQDKLQGELLQWAVVQESKYTAASTVDFLLQQGVDINALGYFNRTALMEVVADYTDYPPHAAKILLDRGADPCFENEDGDCPLTLILSHEVPRRAVPQLLSYIDNFGTPFNVVQPQLLRALSITTQRQHELASDTPSWVHLQRYLTRRLKEARENEDRA</sequence>
<feature type="repeat" description="ANK" evidence="3">
    <location>
        <begin position="134"/>
        <end position="163"/>
    </location>
</feature>
<organism evidence="4 5">
    <name type="scientific">Aspergillus mulundensis</name>
    <dbReference type="NCBI Taxonomy" id="1810919"/>
    <lineage>
        <taxon>Eukaryota</taxon>
        <taxon>Fungi</taxon>
        <taxon>Dikarya</taxon>
        <taxon>Ascomycota</taxon>
        <taxon>Pezizomycotina</taxon>
        <taxon>Eurotiomycetes</taxon>
        <taxon>Eurotiomycetidae</taxon>
        <taxon>Eurotiales</taxon>
        <taxon>Aspergillaceae</taxon>
        <taxon>Aspergillus</taxon>
        <taxon>Aspergillus subgen. Nidulantes</taxon>
    </lineage>
</organism>
<name>A0A3D8QRA8_9EURO</name>
<keyword evidence="2 3" id="KW-0040">ANK repeat</keyword>
<accession>A0A3D8QRA8</accession>
<evidence type="ECO:0008006" key="6">
    <source>
        <dbReference type="Google" id="ProtNLM"/>
    </source>
</evidence>
<feature type="repeat" description="ANK" evidence="3">
    <location>
        <begin position="197"/>
        <end position="229"/>
    </location>
</feature>
<protein>
    <recommendedName>
        <fullName evidence="6">F-box domain-containing protein</fullName>
    </recommendedName>
</protein>
<feature type="repeat" description="ANK" evidence="3">
    <location>
        <begin position="165"/>
        <end position="197"/>
    </location>
</feature>
<keyword evidence="1" id="KW-0677">Repeat</keyword>
<evidence type="ECO:0000313" key="4">
    <source>
        <dbReference type="EMBL" id="RDW64332.1"/>
    </source>
</evidence>
<dbReference type="Gene3D" id="1.25.40.20">
    <property type="entry name" value="Ankyrin repeat-containing domain"/>
    <property type="match status" value="3"/>
</dbReference>
<keyword evidence="5" id="KW-1185">Reference proteome</keyword>
<evidence type="ECO:0000313" key="5">
    <source>
        <dbReference type="Proteomes" id="UP000256690"/>
    </source>
</evidence>
<dbReference type="Pfam" id="PF12796">
    <property type="entry name" value="Ank_2"/>
    <property type="match status" value="2"/>
</dbReference>
<dbReference type="InterPro" id="IPR036770">
    <property type="entry name" value="Ankyrin_rpt-contain_sf"/>
</dbReference>
<evidence type="ECO:0000256" key="3">
    <source>
        <dbReference type="PROSITE-ProRule" id="PRU00023"/>
    </source>
</evidence>
<gene>
    <name evidence="4" type="ORF">DSM5745_09743</name>
</gene>
<dbReference type="SMART" id="SM00248">
    <property type="entry name" value="ANK"/>
    <property type="match status" value="11"/>
</dbReference>
<dbReference type="SUPFAM" id="SSF48403">
    <property type="entry name" value="Ankyrin repeat"/>
    <property type="match status" value="2"/>
</dbReference>
<dbReference type="PROSITE" id="PS50297">
    <property type="entry name" value="ANK_REP_REGION"/>
    <property type="match status" value="4"/>
</dbReference>
<comment type="caution">
    <text evidence="4">The sequence shown here is derived from an EMBL/GenBank/DDBJ whole genome shotgun (WGS) entry which is preliminary data.</text>
</comment>
<dbReference type="EMBL" id="PVWQ01000014">
    <property type="protein sequence ID" value="RDW64332.1"/>
    <property type="molecule type" value="Genomic_DNA"/>
</dbReference>
<dbReference type="Proteomes" id="UP000256690">
    <property type="component" value="Unassembled WGS sequence"/>
</dbReference>
<dbReference type="PANTHER" id="PTHR24173">
    <property type="entry name" value="ANKYRIN REPEAT CONTAINING"/>
    <property type="match status" value="1"/>
</dbReference>
<dbReference type="InterPro" id="IPR002110">
    <property type="entry name" value="Ankyrin_rpt"/>
</dbReference>
<dbReference type="GeneID" id="38120113"/>
<dbReference type="AlphaFoldDB" id="A0A3D8QRA8"/>
<feature type="repeat" description="ANK" evidence="3">
    <location>
        <begin position="336"/>
        <end position="365"/>
    </location>
</feature>
<evidence type="ECO:0000256" key="1">
    <source>
        <dbReference type="ARBA" id="ARBA00022737"/>
    </source>
</evidence>